<accession>A0A2N0T205</accession>
<gene>
    <name evidence="2" type="ORF">APC1503_0855</name>
</gene>
<proteinExistence type="predicted"/>
<keyword evidence="1" id="KW-1133">Transmembrane helix</keyword>
<keyword evidence="1" id="KW-0812">Transmembrane</keyword>
<name>A0A2N0T205_BIFLN</name>
<dbReference type="AlphaFoldDB" id="A0A2N0T205"/>
<dbReference type="RefSeq" id="WP_101011119.1">
    <property type="nucleotide sequence ID" value="NZ_JADMOR010000011.1"/>
</dbReference>
<sequence>MSDKDMVTVYERRDGSKPGLWSVYWYLGWDVFFSFSLAVGITSKNTMMVIVQAFCLLVFLGLTVWQLNHLTWSITDYRVRISSNLEKGAHVEQSEK</sequence>
<reference evidence="2 3" key="1">
    <citation type="submission" date="2017-12" db="EMBL/GenBank/DDBJ databases">
        <title>Bifidobacterium longum APC/DPC strains.</title>
        <authorList>
            <person name="Arboleya S."/>
        </authorList>
    </citation>
    <scope>NUCLEOTIDE SEQUENCE [LARGE SCALE GENOMIC DNA]</scope>
    <source>
        <strain evidence="2 3">APC1503</strain>
    </source>
</reference>
<feature type="transmembrane region" description="Helical" evidence="1">
    <location>
        <begin position="49"/>
        <end position="67"/>
    </location>
</feature>
<evidence type="ECO:0000313" key="3">
    <source>
        <dbReference type="Proteomes" id="UP000232654"/>
    </source>
</evidence>
<dbReference type="EMBL" id="PJDT01000013">
    <property type="protein sequence ID" value="PKC89643.1"/>
    <property type="molecule type" value="Genomic_DNA"/>
</dbReference>
<comment type="caution">
    <text evidence="2">The sequence shown here is derived from an EMBL/GenBank/DDBJ whole genome shotgun (WGS) entry which is preliminary data.</text>
</comment>
<evidence type="ECO:0000256" key="1">
    <source>
        <dbReference type="SAM" id="Phobius"/>
    </source>
</evidence>
<dbReference type="Proteomes" id="UP000232654">
    <property type="component" value="Unassembled WGS sequence"/>
</dbReference>
<organism evidence="2 3">
    <name type="scientific">Bifidobacterium longum</name>
    <dbReference type="NCBI Taxonomy" id="216816"/>
    <lineage>
        <taxon>Bacteria</taxon>
        <taxon>Bacillati</taxon>
        <taxon>Actinomycetota</taxon>
        <taxon>Actinomycetes</taxon>
        <taxon>Bifidobacteriales</taxon>
        <taxon>Bifidobacteriaceae</taxon>
        <taxon>Bifidobacterium</taxon>
    </lineage>
</organism>
<evidence type="ECO:0008006" key="4">
    <source>
        <dbReference type="Google" id="ProtNLM"/>
    </source>
</evidence>
<protein>
    <recommendedName>
        <fullName evidence="4">XK-related protein</fullName>
    </recommendedName>
</protein>
<feature type="transmembrane region" description="Helical" evidence="1">
    <location>
        <begin position="23"/>
        <end position="42"/>
    </location>
</feature>
<keyword evidence="1" id="KW-0472">Membrane</keyword>
<evidence type="ECO:0000313" key="2">
    <source>
        <dbReference type="EMBL" id="PKC89643.1"/>
    </source>
</evidence>